<proteinExistence type="predicted"/>
<evidence type="ECO:0000313" key="1">
    <source>
        <dbReference type="EMBL" id="JAH37695.1"/>
    </source>
</evidence>
<protein>
    <submittedName>
        <fullName evidence="1">Uncharacterized protein</fullName>
    </submittedName>
</protein>
<reference evidence="1" key="1">
    <citation type="submission" date="2014-11" db="EMBL/GenBank/DDBJ databases">
        <authorList>
            <person name="Amaro Gonzalez C."/>
        </authorList>
    </citation>
    <scope>NUCLEOTIDE SEQUENCE</scope>
</reference>
<name>A0A0E9SAG7_ANGAN</name>
<organism evidence="1">
    <name type="scientific">Anguilla anguilla</name>
    <name type="common">European freshwater eel</name>
    <name type="synonym">Muraena anguilla</name>
    <dbReference type="NCBI Taxonomy" id="7936"/>
    <lineage>
        <taxon>Eukaryota</taxon>
        <taxon>Metazoa</taxon>
        <taxon>Chordata</taxon>
        <taxon>Craniata</taxon>
        <taxon>Vertebrata</taxon>
        <taxon>Euteleostomi</taxon>
        <taxon>Actinopterygii</taxon>
        <taxon>Neopterygii</taxon>
        <taxon>Teleostei</taxon>
        <taxon>Anguilliformes</taxon>
        <taxon>Anguillidae</taxon>
        <taxon>Anguilla</taxon>
    </lineage>
</organism>
<sequence>MCVCDGVYVRERGCV</sequence>
<dbReference type="EMBL" id="GBXM01070882">
    <property type="protein sequence ID" value="JAH37695.1"/>
    <property type="molecule type" value="Transcribed_RNA"/>
</dbReference>
<reference evidence="1" key="2">
    <citation type="journal article" date="2015" name="Fish Shellfish Immunol.">
        <title>Early steps in the European eel (Anguilla anguilla)-Vibrio vulnificus interaction in the gills: Role of the RtxA13 toxin.</title>
        <authorList>
            <person name="Callol A."/>
            <person name="Pajuelo D."/>
            <person name="Ebbesson L."/>
            <person name="Teles M."/>
            <person name="MacKenzie S."/>
            <person name="Amaro C."/>
        </authorList>
    </citation>
    <scope>NUCLEOTIDE SEQUENCE</scope>
</reference>
<accession>A0A0E9SAG7</accession>